<feature type="compositionally biased region" description="Low complexity" evidence="2">
    <location>
        <begin position="98"/>
        <end position="109"/>
    </location>
</feature>
<dbReference type="AlphaFoldDB" id="A0A3P7ITZ8"/>
<feature type="compositionally biased region" description="Basic residues" evidence="2">
    <location>
        <begin position="111"/>
        <end position="122"/>
    </location>
</feature>
<feature type="compositionally biased region" description="Pro residues" evidence="2">
    <location>
        <begin position="17"/>
        <end position="34"/>
    </location>
</feature>
<proteinExistence type="predicted"/>
<evidence type="ECO:0000256" key="2">
    <source>
        <dbReference type="SAM" id="MobiDB-lite"/>
    </source>
</evidence>
<dbReference type="EMBL" id="UYYB01010693">
    <property type="protein sequence ID" value="VDM68994.1"/>
    <property type="molecule type" value="Genomic_DNA"/>
</dbReference>
<evidence type="ECO:0000313" key="3">
    <source>
        <dbReference type="EMBL" id="VDM68994.1"/>
    </source>
</evidence>
<organism evidence="3 4">
    <name type="scientific">Strongylus vulgaris</name>
    <name type="common">Blood worm</name>
    <dbReference type="NCBI Taxonomy" id="40348"/>
    <lineage>
        <taxon>Eukaryota</taxon>
        <taxon>Metazoa</taxon>
        <taxon>Ecdysozoa</taxon>
        <taxon>Nematoda</taxon>
        <taxon>Chromadorea</taxon>
        <taxon>Rhabditida</taxon>
        <taxon>Rhabditina</taxon>
        <taxon>Rhabditomorpha</taxon>
        <taxon>Strongyloidea</taxon>
        <taxon>Strongylidae</taxon>
        <taxon>Strongylus</taxon>
    </lineage>
</organism>
<keyword evidence="4" id="KW-1185">Reference proteome</keyword>
<feature type="compositionally biased region" description="Basic and acidic residues" evidence="2">
    <location>
        <begin position="65"/>
        <end position="76"/>
    </location>
</feature>
<evidence type="ECO:0000256" key="1">
    <source>
        <dbReference type="ARBA" id="ARBA00022737"/>
    </source>
</evidence>
<evidence type="ECO:0000313" key="4">
    <source>
        <dbReference type="Proteomes" id="UP000270094"/>
    </source>
</evidence>
<dbReference type="Pfam" id="PF01391">
    <property type="entry name" value="Collagen"/>
    <property type="match status" value="1"/>
</dbReference>
<accession>A0A3P7ITZ8</accession>
<evidence type="ECO:0008006" key="5">
    <source>
        <dbReference type="Google" id="ProtNLM"/>
    </source>
</evidence>
<reference evidence="3 4" key="1">
    <citation type="submission" date="2018-11" db="EMBL/GenBank/DDBJ databases">
        <authorList>
            <consortium name="Pathogen Informatics"/>
        </authorList>
    </citation>
    <scope>NUCLEOTIDE SEQUENCE [LARGE SCALE GENOMIC DNA]</scope>
</reference>
<sequence>MPGEDGYPGTPGEKGWPGPPGAPGPMGPQGPPGPGGEEGPAGSPGTCVCQDTEVVMADVNGKIPAPREKPYEEPEPPRPPQLLQPSSPVHANEVVEESYSNNDNGGYYNKQMRKKARKLRQH</sequence>
<gene>
    <name evidence="3" type="ORF">SVUK_LOCUS3992</name>
</gene>
<feature type="region of interest" description="Disordered" evidence="2">
    <location>
        <begin position="1"/>
        <end position="122"/>
    </location>
</feature>
<protein>
    <recommendedName>
        <fullName evidence="5">Collagen triple helix repeat protein</fullName>
    </recommendedName>
</protein>
<dbReference type="InterPro" id="IPR008160">
    <property type="entry name" value="Collagen"/>
</dbReference>
<dbReference type="Proteomes" id="UP000270094">
    <property type="component" value="Unassembled WGS sequence"/>
</dbReference>
<keyword evidence="1" id="KW-0677">Repeat</keyword>
<name>A0A3P7ITZ8_STRVU</name>